<dbReference type="FunFam" id="2.60.40.60:FF:000007">
    <property type="entry name" value="Protocadherin alpha 2"/>
    <property type="match status" value="1"/>
</dbReference>
<evidence type="ECO:0000256" key="8">
    <source>
        <dbReference type="ARBA" id="ARBA00022989"/>
    </source>
</evidence>
<keyword evidence="3" id="KW-0812">Transmembrane</keyword>
<evidence type="ECO:0000256" key="9">
    <source>
        <dbReference type="ARBA" id="ARBA00023136"/>
    </source>
</evidence>
<dbReference type="InterPro" id="IPR020894">
    <property type="entry name" value="Cadherin_CS"/>
</dbReference>
<evidence type="ECO:0000313" key="15">
    <source>
        <dbReference type="Proteomes" id="UP000694568"/>
    </source>
</evidence>
<evidence type="ECO:0000256" key="10">
    <source>
        <dbReference type="ARBA" id="ARBA00023180"/>
    </source>
</evidence>
<evidence type="ECO:0000256" key="11">
    <source>
        <dbReference type="PROSITE-ProRule" id="PRU00043"/>
    </source>
</evidence>
<dbReference type="Pfam" id="PF00028">
    <property type="entry name" value="Cadherin"/>
    <property type="match status" value="1"/>
</dbReference>
<keyword evidence="2" id="KW-1003">Cell membrane</keyword>
<evidence type="ECO:0000256" key="2">
    <source>
        <dbReference type="ARBA" id="ARBA00022475"/>
    </source>
</evidence>
<keyword evidence="7" id="KW-0130">Cell adhesion</keyword>
<keyword evidence="10" id="KW-0325">Glycoprotein</keyword>
<reference evidence="14" key="1">
    <citation type="submission" date="2025-08" db="UniProtKB">
        <authorList>
            <consortium name="Ensembl"/>
        </authorList>
    </citation>
    <scope>IDENTIFICATION</scope>
</reference>
<dbReference type="PROSITE" id="PS00232">
    <property type="entry name" value="CADHERIN_1"/>
    <property type="match status" value="1"/>
</dbReference>
<evidence type="ECO:0000256" key="12">
    <source>
        <dbReference type="SAM" id="SignalP"/>
    </source>
</evidence>
<dbReference type="InterPro" id="IPR050174">
    <property type="entry name" value="Protocadherin/Cadherin-CA"/>
</dbReference>
<evidence type="ECO:0000256" key="6">
    <source>
        <dbReference type="ARBA" id="ARBA00022837"/>
    </source>
</evidence>
<dbReference type="PANTHER" id="PTHR24028:SF114">
    <property type="entry name" value="PCDH2G3 PROTEIN-RELATED"/>
    <property type="match status" value="1"/>
</dbReference>
<name>A0A8C9XEH3_SANLU</name>
<accession>A0A8C9XEH3</accession>
<keyword evidence="5" id="KW-0677">Repeat</keyword>
<feature type="domain" description="Cadherin" evidence="13">
    <location>
        <begin position="127"/>
        <end position="230"/>
    </location>
</feature>
<keyword evidence="8" id="KW-1133">Transmembrane helix</keyword>
<dbReference type="SUPFAM" id="SSF49313">
    <property type="entry name" value="Cadherin-like"/>
    <property type="match status" value="2"/>
</dbReference>
<protein>
    <recommendedName>
        <fullName evidence="13">Cadherin domain-containing protein</fullName>
    </recommendedName>
</protein>
<dbReference type="GO" id="GO:0007156">
    <property type="term" value="P:homophilic cell adhesion via plasma membrane adhesion molecules"/>
    <property type="evidence" value="ECO:0007669"/>
    <property type="project" value="InterPro"/>
</dbReference>
<evidence type="ECO:0000259" key="13">
    <source>
        <dbReference type="PROSITE" id="PS50268"/>
    </source>
</evidence>
<evidence type="ECO:0000256" key="5">
    <source>
        <dbReference type="ARBA" id="ARBA00022737"/>
    </source>
</evidence>
<evidence type="ECO:0000256" key="7">
    <source>
        <dbReference type="ARBA" id="ARBA00022889"/>
    </source>
</evidence>
<sequence>MVSKFETCGFHFLLFLHVTYGDMSYSFPEEMKRGSIIGNMAKDLGLETGTLSNRRARIDTDGTDKRYCDINLNNGELIVADRIDREGLCGEKASCILKHELVLENPLELHRITFHIQDINDNSPQFNEESINLEIRESAVRGARFVIEEAHDADVGQNSVQQYSLKKNDNFILAVDGNTIELVLEKELDREKQQEINLLLTALDGGSPQRSGTVVIHVTVLDANDNAPVFSQAVYKASLNVFYTHTHTHTHTHTRARALPPSLPHSLTHSLTHCVAYSLAHYNVVSLIDCPWLSDFLMLTFIS</sequence>
<dbReference type="PANTHER" id="PTHR24028">
    <property type="entry name" value="CADHERIN-87A"/>
    <property type="match status" value="1"/>
</dbReference>
<dbReference type="GO" id="GO:0005509">
    <property type="term" value="F:calcium ion binding"/>
    <property type="evidence" value="ECO:0007669"/>
    <property type="project" value="UniProtKB-UniRule"/>
</dbReference>
<organism evidence="14 15">
    <name type="scientific">Sander lucioperca</name>
    <name type="common">Pike-perch</name>
    <name type="synonym">Perca lucioperca</name>
    <dbReference type="NCBI Taxonomy" id="283035"/>
    <lineage>
        <taxon>Eukaryota</taxon>
        <taxon>Metazoa</taxon>
        <taxon>Chordata</taxon>
        <taxon>Craniata</taxon>
        <taxon>Vertebrata</taxon>
        <taxon>Euteleostomi</taxon>
        <taxon>Actinopterygii</taxon>
        <taxon>Neopterygii</taxon>
        <taxon>Teleostei</taxon>
        <taxon>Neoteleostei</taxon>
        <taxon>Acanthomorphata</taxon>
        <taxon>Eupercaria</taxon>
        <taxon>Perciformes</taxon>
        <taxon>Percoidei</taxon>
        <taxon>Percidae</taxon>
        <taxon>Luciopercinae</taxon>
        <taxon>Sander</taxon>
    </lineage>
</organism>
<proteinExistence type="predicted"/>
<dbReference type="InterPro" id="IPR002126">
    <property type="entry name" value="Cadherin-like_dom"/>
</dbReference>
<dbReference type="InterPro" id="IPR015919">
    <property type="entry name" value="Cadherin-like_sf"/>
</dbReference>
<evidence type="ECO:0000256" key="3">
    <source>
        <dbReference type="ARBA" id="ARBA00022692"/>
    </source>
</evidence>
<dbReference type="PROSITE" id="PS50268">
    <property type="entry name" value="CADHERIN_2"/>
    <property type="match status" value="2"/>
</dbReference>
<dbReference type="CDD" id="cd11304">
    <property type="entry name" value="Cadherin_repeat"/>
    <property type="match status" value="2"/>
</dbReference>
<dbReference type="InterPro" id="IPR013164">
    <property type="entry name" value="Cadherin_N"/>
</dbReference>
<dbReference type="Proteomes" id="UP000694568">
    <property type="component" value="Unplaced"/>
</dbReference>
<dbReference type="AlphaFoldDB" id="A0A8C9XEH3"/>
<keyword evidence="6 11" id="KW-0106">Calcium</keyword>
<reference evidence="14" key="2">
    <citation type="submission" date="2025-09" db="UniProtKB">
        <authorList>
            <consortium name="Ensembl"/>
        </authorList>
    </citation>
    <scope>IDENTIFICATION</scope>
</reference>
<evidence type="ECO:0000313" key="14">
    <source>
        <dbReference type="Ensembl" id="ENSSLUP00000009503.1"/>
    </source>
</evidence>
<dbReference type="GO" id="GO:0005886">
    <property type="term" value="C:plasma membrane"/>
    <property type="evidence" value="ECO:0007669"/>
    <property type="project" value="UniProtKB-SubCell"/>
</dbReference>
<dbReference type="GeneTree" id="ENSGT00940000166432"/>
<evidence type="ECO:0000256" key="4">
    <source>
        <dbReference type="ARBA" id="ARBA00022729"/>
    </source>
</evidence>
<dbReference type="Ensembl" id="ENSSLUT00000009806.1">
    <property type="protein sequence ID" value="ENSSLUP00000009503.1"/>
    <property type="gene ID" value="ENSSLUG00000004482.1"/>
</dbReference>
<dbReference type="PRINTS" id="PR00205">
    <property type="entry name" value="CADHERIN"/>
</dbReference>
<dbReference type="FunFam" id="2.60.40.60:FF:000006">
    <property type="entry name" value="Protocadherin alpha 2"/>
    <property type="match status" value="1"/>
</dbReference>
<keyword evidence="9" id="KW-0472">Membrane</keyword>
<keyword evidence="4 12" id="KW-0732">Signal</keyword>
<dbReference type="SMART" id="SM00112">
    <property type="entry name" value="CA"/>
    <property type="match status" value="1"/>
</dbReference>
<dbReference type="Pfam" id="PF08266">
    <property type="entry name" value="Cadherin_2"/>
    <property type="match status" value="1"/>
</dbReference>
<evidence type="ECO:0000256" key="1">
    <source>
        <dbReference type="ARBA" id="ARBA00004251"/>
    </source>
</evidence>
<feature type="domain" description="Cadherin" evidence="13">
    <location>
        <begin position="19"/>
        <end position="126"/>
    </location>
</feature>
<feature type="signal peptide" evidence="12">
    <location>
        <begin position="1"/>
        <end position="21"/>
    </location>
</feature>
<keyword evidence="15" id="KW-1185">Reference proteome</keyword>
<dbReference type="Gene3D" id="2.60.40.60">
    <property type="entry name" value="Cadherins"/>
    <property type="match status" value="2"/>
</dbReference>
<comment type="subcellular location">
    <subcellularLocation>
        <location evidence="1">Cell membrane</location>
        <topology evidence="1">Single-pass type I membrane protein</topology>
    </subcellularLocation>
</comment>
<feature type="chain" id="PRO_5034699724" description="Cadherin domain-containing protein" evidence="12">
    <location>
        <begin position="22"/>
        <end position="303"/>
    </location>
</feature>
<dbReference type="GO" id="GO:0009653">
    <property type="term" value="P:anatomical structure morphogenesis"/>
    <property type="evidence" value="ECO:0007669"/>
    <property type="project" value="UniProtKB-ARBA"/>
</dbReference>